<accession>A0A4Q2D3D2</accession>
<name>A0A4Q2D3D2_9AGAR</name>
<feature type="region of interest" description="Disordered" evidence="1">
    <location>
        <begin position="170"/>
        <end position="200"/>
    </location>
</feature>
<evidence type="ECO:0000313" key="2">
    <source>
        <dbReference type="EMBL" id="RXW13489.1"/>
    </source>
</evidence>
<proteinExistence type="predicted"/>
<keyword evidence="3" id="KW-1185">Reference proteome</keyword>
<comment type="caution">
    <text evidence="2">The sequence shown here is derived from an EMBL/GenBank/DDBJ whole genome shotgun (WGS) entry which is preliminary data.</text>
</comment>
<feature type="compositionally biased region" description="Acidic residues" evidence="1">
    <location>
        <begin position="35"/>
        <end position="49"/>
    </location>
</feature>
<dbReference type="AlphaFoldDB" id="A0A4Q2D3D2"/>
<evidence type="ECO:0000313" key="3">
    <source>
        <dbReference type="Proteomes" id="UP000290288"/>
    </source>
</evidence>
<reference evidence="2 3" key="1">
    <citation type="submission" date="2019-01" db="EMBL/GenBank/DDBJ databases">
        <title>Draft genome sequence of Psathyrella aberdarensis IHI B618.</title>
        <authorList>
            <person name="Buettner E."/>
            <person name="Kellner H."/>
        </authorList>
    </citation>
    <scope>NUCLEOTIDE SEQUENCE [LARGE SCALE GENOMIC DNA]</scope>
    <source>
        <strain evidence="2 3">IHI B618</strain>
    </source>
</reference>
<dbReference type="Proteomes" id="UP000290288">
    <property type="component" value="Unassembled WGS sequence"/>
</dbReference>
<gene>
    <name evidence="2" type="ORF">EST38_g12369</name>
</gene>
<feature type="region of interest" description="Disordered" evidence="1">
    <location>
        <begin position="1"/>
        <end position="74"/>
    </location>
</feature>
<protein>
    <submittedName>
        <fullName evidence="2">Uncharacterized protein</fullName>
    </submittedName>
</protein>
<dbReference type="EMBL" id="SDEE01000900">
    <property type="protein sequence ID" value="RXW13489.1"/>
    <property type="molecule type" value="Genomic_DNA"/>
</dbReference>
<evidence type="ECO:0000256" key="1">
    <source>
        <dbReference type="SAM" id="MobiDB-lite"/>
    </source>
</evidence>
<sequence>MPDPSSILACDSDPNPGGFIDDKAKDNVQGNVTANEEDLALDNDDDSDSEGSMLAVVVGPTNDPPPGQEPENDKDKETFAMDADAVYLPKTPSIPHMTYQISSHLASGQGLSILRNNSFILDALKSLASTRTDNFADEPDEDCQLDLETLLQTFLPKADVKVEDSVIEHDHPVKQNKGKGKQKVLDPVGEPSSGHVEENNSADVDASKMFFSRWFLPLTGIIFILSNS</sequence>
<organism evidence="2 3">
    <name type="scientific">Candolleomyces aberdarensis</name>
    <dbReference type="NCBI Taxonomy" id="2316362"/>
    <lineage>
        <taxon>Eukaryota</taxon>
        <taxon>Fungi</taxon>
        <taxon>Dikarya</taxon>
        <taxon>Basidiomycota</taxon>
        <taxon>Agaricomycotina</taxon>
        <taxon>Agaricomycetes</taxon>
        <taxon>Agaricomycetidae</taxon>
        <taxon>Agaricales</taxon>
        <taxon>Agaricineae</taxon>
        <taxon>Psathyrellaceae</taxon>
        <taxon>Candolleomyces</taxon>
    </lineage>
</organism>